<dbReference type="EC" id="2.7.11.1" evidence="1"/>
<dbReference type="InterPro" id="IPR011009">
    <property type="entry name" value="Kinase-like_dom_sf"/>
</dbReference>
<dbReference type="SMART" id="SM00220">
    <property type="entry name" value="S_TKc"/>
    <property type="match status" value="1"/>
</dbReference>
<keyword evidence="10" id="KW-1185">Reference proteome</keyword>
<evidence type="ECO:0000256" key="7">
    <source>
        <dbReference type="PROSITE-ProRule" id="PRU10141"/>
    </source>
</evidence>
<evidence type="ECO:0000256" key="2">
    <source>
        <dbReference type="ARBA" id="ARBA00022527"/>
    </source>
</evidence>
<sequence>MWLGQTLKDRFVLGRKLGKGTGGQLFEAFDLSYRNSVAVKFLSPRTFESASYFAEFVQDMEEEAARLEKFRDMRGIPNLLDQGRDSDGTYFIVMQKVDGTTLKSYAENGNSPMELDTAVCIVAQLCEILGDVHDRGYVHRDLKPENAMIDSAGQVHLIDLGHMLEVGTEQYQPAGTNRYAAPEQVHELPVATSADVFPLGCMLAEMITLALPYPENYLRFEHRGTPPPKPMLSSLAPHLIPLVSRMVSWDPERRPQNGWATFRALQQFLPAKGSPRDYKLHGADPTARYRAEFE</sequence>
<dbReference type="SUPFAM" id="SSF56112">
    <property type="entry name" value="Protein kinase-like (PK-like)"/>
    <property type="match status" value="1"/>
</dbReference>
<keyword evidence="3 9" id="KW-0808">Transferase</keyword>
<keyword evidence="5 9" id="KW-0418">Kinase</keyword>
<dbReference type="PANTHER" id="PTHR43289:SF6">
    <property type="entry name" value="SERINE_THREONINE-PROTEIN KINASE NEKL-3"/>
    <property type="match status" value="1"/>
</dbReference>
<feature type="domain" description="Protein kinase" evidence="8">
    <location>
        <begin position="11"/>
        <end position="269"/>
    </location>
</feature>
<keyword evidence="6 7" id="KW-0067">ATP-binding</keyword>
<feature type="binding site" evidence="7">
    <location>
        <position position="40"/>
    </location>
    <ligand>
        <name>ATP</name>
        <dbReference type="ChEBI" id="CHEBI:30616"/>
    </ligand>
</feature>
<dbReference type="Gene3D" id="3.30.200.20">
    <property type="entry name" value="Phosphorylase Kinase, domain 1"/>
    <property type="match status" value="1"/>
</dbReference>
<keyword evidence="4 7" id="KW-0547">Nucleotide-binding</keyword>
<proteinExistence type="predicted"/>
<dbReference type="Gene3D" id="1.10.510.10">
    <property type="entry name" value="Transferase(Phosphotransferase) domain 1"/>
    <property type="match status" value="1"/>
</dbReference>
<dbReference type="Pfam" id="PF00069">
    <property type="entry name" value="Pkinase"/>
    <property type="match status" value="1"/>
</dbReference>
<evidence type="ECO:0000313" key="9">
    <source>
        <dbReference type="EMBL" id="MDR6591758.1"/>
    </source>
</evidence>
<organism evidence="9 10">
    <name type="scientific">Saccharothrix longispora</name>
    <dbReference type="NCBI Taxonomy" id="33920"/>
    <lineage>
        <taxon>Bacteria</taxon>
        <taxon>Bacillati</taxon>
        <taxon>Actinomycetota</taxon>
        <taxon>Actinomycetes</taxon>
        <taxon>Pseudonocardiales</taxon>
        <taxon>Pseudonocardiaceae</taxon>
        <taxon>Saccharothrix</taxon>
    </lineage>
</organism>
<dbReference type="PROSITE" id="PS00107">
    <property type="entry name" value="PROTEIN_KINASE_ATP"/>
    <property type="match status" value="1"/>
</dbReference>
<dbReference type="InterPro" id="IPR000719">
    <property type="entry name" value="Prot_kinase_dom"/>
</dbReference>
<keyword evidence="2" id="KW-0723">Serine/threonine-protein kinase</keyword>
<comment type="caution">
    <text evidence="9">The sequence shown here is derived from an EMBL/GenBank/DDBJ whole genome shotgun (WGS) entry which is preliminary data.</text>
</comment>
<protein>
    <recommendedName>
        <fullName evidence="1">non-specific serine/threonine protein kinase</fullName>
        <ecNumber evidence="1">2.7.11.1</ecNumber>
    </recommendedName>
</protein>
<evidence type="ECO:0000256" key="3">
    <source>
        <dbReference type="ARBA" id="ARBA00022679"/>
    </source>
</evidence>
<evidence type="ECO:0000256" key="5">
    <source>
        <dbReference type="ARBA" id="ARBA00022777"/>
    </source>
</evidence>
<evidence type="ECO:0000256" key="4">
    <source>
        <dbReference type="ARBA" id="ARBA00022741"/>
    </source>
</evidence>
<dbReference type="PROSITE" id="PS50011">
    <property type="entry name" value="PROTEIN_KINASE_DOM"/>
    <property type="match status" value="1"/>
</dbReference>
<dbReference type="InterPro" id="IPR017441">
    <property type="entry name" value="Protein_kinase_ATP_BS"/>
</dbReference>
<dbReference type="RefSeq" id="WP_310302355.1">
    <property type="nucleotide sequence ID" value="NZ_JAVDSG010000001.1"/>
</dbReference>
<name>A0ABU1PM66_9PSEU</name>
<accession>A0ABU1PM66</accession>
<dbReference type="CDD" id="cd14014">
    <property type="entry name" value="STKc_PknB_like"/>
    <property type="match status" value="1"/>
</dbReference>
<dbReference type="GO" id="GO:0004674">
    <property type="term" value="F:protein serine/threonine kinase activity"/>
    <property type="evidence" value="ECO:0007669"/>
    <property type="project" value="UniProtKB-EC"/>
</dbReference>
<evidence type="ECO:0000313" key="10">
    <source>
        <dbReference type="Proteomes" id="UP001268819"/>
    </source>
</evidence>
<dbReference type="EMBL" id="JAVDSG010000001">
    <property type="protein sequence ID" value="MDR6591758.1"/>
    <property type="molecule type" value="Genomic_DNA"/>
</dbReference>
<dbReference type="PANTHER" id="PTHR43289">
    <property type="entry name" value="MITOGEN-ACTIVATED PROTEIN KINASE KINASE KINASE 20-RELATED"/>
    <property type="match status" value="1"/>
</dbReference>
<dbReference type="Proteomes" id="UP001268819">
    <property type="component" value="Unassembled WGS sequence"/>
</dbReference>
<evidence type="ECO:0000256" key="6">
    <source>
        <dbReference type="ARBA" id="ARBA00022840"/>
    </source>
</evidence>
<evidence type="ECO:0000256" key="1">
    <source>
        <dbReference type="ARBA" id="ARBA00012513"/>
    </source>
</evidence>
<gene>
    <name evidence="9" type="ORF">J2S66_000142</name>
</gene>
<evidence type="ECO:0000259" key="8">
    <source>
        <dbReference type="PROSITE" id="PS50011"/>
    </source>
</evidence>
<reference evidence="9 10" key="1">
    <citation type="submission" date="2023-07" db="EMBL/GenBank/DDBJ databases">
        <title>Sequencing the genomes of 1000 actinobacteria strains.</title>
        <authorList>
            <person name="Klenk H.-P."/>
        </authorList>
    </citation>
    <scope>NUCLEOTIDE SEQUENCE [LARGE SCALE GENOMIC DNA]</scope>
    <source>
        <strain evidence="9 10">DSM 43749</strain>
    </source>
</reference>